<feature type="transmembrane region" description="Helical" evidence="1">
    <location>
        <begin position="108"/>
        <end position="129"/>
    </location>
</feature>
<dbReference type="EMBL" id="BAABKI010000028">
    <property type="protein sequence ID" value="GAA5178005.1"/>
    <property type="molecule type" value="Genomic_DNA"/>
</dbReference>
<evidence type="ECO:0000256" key="1">
    <source>
        <dbReference type="SAM" id="Phobius"/>
    </source>
</evidence>
<feature type="transmembrane region" description="Helical" evidence="1">
    <location>
        <begin position="62"/>
        <end position="87"/>
    </location>
</feature>
<dbReference type="InterPro" id="IPR018688">
    <property type="entry name" value="PpoB2-like"/>
</dbReference>
<dbReference type="Pfam" id="PF09948">
    <property type="entry name" value="PpoB2"/>
    <property type="match status" value="1"/>
</dbReference>
<name>A0ABP9RHR2_9GAMM</name>
<dbReference type="Proteomes" id="UP001500074">
    <property type="component" value="Unassembled WGS sequence"/>
</dbReference>
<keyword evidence="1" id="KW-0812">Transmembrane</keyword>
<feature type="transmembrane region" description="Helical" evidence="1">
    <location>
        <begin position="21"/>
        <end position="42"/>
    </location>
</feature>
<sequence>MAMSVFERALRHDRALVATMLLMVVALSWAYLLAGAGAMLGMEEGEGGMAMTLTSWTPAHALLMLLMWVVMMVAMMLPGAAPMLLLFTAIGRARHSPGWRMVASGMFVLGYIAIWSAFSLAAVALQFAMEKAALLSPMMQTTSTALAGAVLIAAGVYQWTPLKHACLRYCRSPLEFVLTHWREGLRGAFAMGFRHGIYCLGCCWALMLLLFVGGVMNLAWIAGLALLVLIEKLAPAGYWIGRVTGAGLVIWGIAVLLTIR</sequence>
<keyword evidence="1" id="KW-0472">Membrane</keyword>
<proteinExistence type="predicted"/>
<dbReference type="RefSeq" id="WP_031383628.1">
    <property type="nucleotide sequence ID" value="NZ_BAABKI010000028.1"/>
</dbReference>
<feature type="transmembrane region" description="Helical" evidence="1">
    <location>
        <begin position="141"/>
        <end position="159"/>
    </location>
</feature>
<accession>A0ABP9RHR2</accession>
<evidence type="ECO:0000313" key="2">
    <source>
        <dbReference type="EMBL" id="GAA5178005.1"/>
    </source>
</evidence>
<reference evidence="3" key="1">
    <citation type="journal article" date="2019" name="Int. J. Syst. Evol. Microbiol.">
        <title>The Global Catalogue of Microorganisms (GCM) 10K type strain sequencing project: providing services to taxonomists for standard genome sequencing and annotation.</title>
        <authorList>
            <consortium name="The Broad Institute Genomics Platform"/>
            <consortium name="The Broad Institute Genome Sequencing Center for Infectious Disease"/>
            <person name="Wu L."/>
            <person name="Ma J."/>
        </authorList>
    </citation>
    <scope>NUCLEOTIDE SEQUENCE [LARGE SCALE GENOMIC DNA]</scope>
    <source>
        <strain evidence="3">JCM 18472</strain>
    </source>
</reference>
<protein>
    <submittedName>
        <fullName evidence="2">DUF2182 domain-containing protein</fullName>
    </submittedName>
</protein>
<keyword evidence="1" id="KW-1133">Transmembrane helix</keyword>
<keyword evidence="3" id="KW-1185">Reference proteome</keyword>
<feature type="transmembrane region" description="Helical" evidence="1">
    <location>
        <begin position="236"/>
        <end position="259"/>
    </location>
</feature>
<evidence type="ECO:0000313" key="3">
    <source>
        <dbReference type="Proteomes" id="UP001500074"/>
    </source>
</evidence>
<gene>
    <name evidence="2" type="ORF">GCM10023342_27350</name>
</gene>
<feature type="transmembrane region" description="Helical" evidence="1">
    <location>
        <begin position="197"/>
        <end position="230"/>
    </location>
</feature>
<organism evidence="2 3">
    <name type="scientific">Modicisalibacter zincidurans</name>
    <dbReference type="NCBI Taxonomy" id="1178777"/>
    <lineage>
        <taxon>Bacteria</taxon>
        <taxon>Pseudomonadati</taxon>
        <taxon>Pseudomonadota</taxon>
        <taxon>Gammaproteobacteria</taxon>
        <taxon>Oceanospirillales</taxon>
        <taxon>Halomonadaceae</taxon>
        <taxon>Modicisalibacter</taxon>
    </lineage>
</organism>
<comment type="caution">
    <text evidence="2">The sequence shown here is derived from an EMBL/GenBank/DDBJ whole genome shotgun (WGS) entry which is preliminary data.</text>
</comment>